<evidence type="ECO:0000256" key="1">
    <source>
        <dbReference type="SAM" id="MobiDB-lite"/>
    </source>
</evidence>
<sequence>MDTLPPTQTLFDGVQSPDSESPRTVTSGNQMRMDAPSSYIANIPLDGATASLAITKSGEYAVRDYFHDWKHWCNNGHYRL</sequence>
<reference evidence="2 3" key="1">
    <citation type="submission" date="2020-04" db="EMBL/GenBank/DDBJ databases">
        <title>Perkinsus olseni comparative genomics.</title>
        <authorList>
            <person name="Bogema D.R."/>
        </authorList>
    </citation>
    <scope>NUCLEOTIDE SEQUENCE [LARGE SCALE GENOMIC DNA]</scope>
    <source>
        <strain evidence="2">00978-12</strain>
    </source>
</reference>
<feature type="region of interest" description="Disordered" evidence="1">
    <location>
        <begin position="1"/>
        <end position="31"/>
    </location>
</feature>
<protein>
    <submittedName>
        <fullName evidence="2">Uncharacterized protein</fullName>
    </submittedName>
</protein>
<accession>A0A7J6N8Z9</accession>
<name>A0A7J6N8Z9_PEROL</name>
<proteinExistence type="predicted"/>
<comment type="caution">
    <text evidence="2">The sequence shown here is derived from an EMBL/GenBank/DDBJ whole genome shotgun (WGS) entry which is preliminary data.</text>
</comment>
<organism evidence="2 3">
    <name type="scientific">Perkinsus olseni</name>
    <name type="common">Perkinsus atlanticus</name>
    <dbReference type="NCBI Taxonomy" id="32597"/>
    <lineage>
        <taxon>Eukaryota</taxon>
        <taxon>Sar</taxon>
        <taxon>Alveolata</taxon>
        <taxon>Perkinsozoa</taxon>
        <taxon>Perkinsea</taxon>
        <taxon>Perkinsida</taxon>
        <taxon>Perkinsidae</taxon>
        <taxon>Perkinsus</taxon>
    </lineage>
</organism>
<dbReference type="AlphaFoldDB" id="A0A7J6N8Z9"/>
<gene>
    <name evidence="2" type="ORF">FOZ60_013764</name>
</gene>
<evidence type="ECO:0000313" key="3">
    <source>
        <dbReference type="Proteomes" id="UP000541610"/>
    </source>
</evidence>
<dbReference type="EMBL" id="JABANP010000626">
    <property type="protein sequence ID" value="KAF4680285.1"/>
    <property type="molecule type" value="Genomic_DNA"/>
</dbReference>
<dbReference type="Proteomes" id="UP000541610">
    <property type="component" value="Unassembled WGS sequence"/>
</dbReference>
<evidence type="ECO:0000313" key="2">
    <source>
        <dbReference type="EMBL" id="KAF4680285.1"/>
    </source>
</evidence>
<feature type="compositionally biased region" description="Polar residues" evidence="1">
    <location>
        <begin position="1"/>
        <end position="30"/>
    </location>
</feature>